<reference evidence="8" key="1">
    <citation type="submission" date="2021-02" db="EMBL/GenBank/DDBJ databases">
        <authorList>
            <person name="Dougan E. K."/>
            <person name="Rhodes N."/>
            <person name="Thang M."/>
            <person name="Chan C."/>
        </authorList>
    </citation>
    <scope>NUCLEOTIDE SEQUENCE</scope>
</reference>
<comment type="cofactor">
    <cofactor evidence="1">
        <name>L-ascorbate</name>
        <dbReference type="ChEBI" id="CHEBI:38290"/>
    </cofactor>
</comment>
<dbReference type="GO" id="GO:0031543">
    <property type="term" value="F:peptidyl-proline dioxygenase activity"/>
    <property type="evidence" value="ECO:0007669"/>
    <property type="project" value="TreeGrafter"/>
</dbReference>
<evidence type="ECO:0000313" key="9">
    <source>
        <dbReference type="Proteomes" id="UP000601435"/>
    </source>
</evidence>
<evidence type="ECO:0000259" key="7">
    <source>
        <dbReference type="PROSITE" id="PS51471"/>
    </source>
</evidence>
<comment type="caution">
    <text evidence="8">The sequence shown here is derived from an EMBL/GenBank/DDBJ whole genome shotgun (WGS) entry which is preliminary data.</text>
</comment>
<dbReference type="Pfam" id="PF13640">
    <property type="entry name" value="2OG-FeII_Oxy_3"/>
    <property type="match status" value="1"/>
</dbReference>
<dbReference type="InterPro" id="IPR051559">
    <property type="entry name" value="HIF_prolyl_hydroxylases"/>
</dbReference>
<dbReference type="GO" id="GO:0071456">
    <property type="term" value="P:cellular response to hypoxia"/>
    <property type="evidence" value="ECO:0007669"/>
    <property type="project" value="TreeGrafter"/>
</dbReference>
<keyword evidence="4" id="KW-0223">Dioxygenase</keyword>
<dbReference type="PROSITE" id="PS51471">
    <property type="entry name" value="FE2OG_OXY"/>
    <property type="match status" value="1"/>
</dbReference>
<dbReference type="InterPro" id="IPR005123">
    <property type="entry name" value="Oxoglu/Fe-dep_dioxygenase_dom"/>
</dbReference>
<protein>
    <submittedName>
        <fullName evidence="8">PhyA protein</fullName>
    </submittedName>
</protein>
<evidence type="ECO:0000313" key="8">
    <source>
        <dbReference type="EMBL" id="CAE7847715.1"/>
    </source>
</evidence>
<proteinExistence type="predicted"/>
<feature type="domain" description="Fe2OG dioxygenase" evidence="7">
    <location>
        <begin position="338"/>
        <end position="473"/>
    </location>
</feature>
<dbReference type="OrthoDB" id="441695at2759"/>
<dbReference type="Gene3D" id="2.60.120.620">
    <property type="entry name" value="q2cbj1_9rhob like domain"/>
    <property type="match status" value="1"/>
</dbReference>
<evidence type="ECO:0000256" key="6">
    <source>
        <dbReference type="ARBA" id="ARBA00023004"/>
    </source>
</evidence>
<keyword evidence="3" id="KW-0847">Vitamin C</keyword>
<keyword evidence="6" id="KW-0408">Iron</keyword>
<evidence type="ECO:0000256" key="1">
    <source>
        <dbReference type="ARBA" id="ARBA00001961"/>
    </source>
</evidence>
<dbReference type="PANTHER" id="PTHR12907:SF26">
    <property type="entry name" value="HIF PROLYL HYDROXYLASE, ISOFORM C"/>
    <property type="match status" value="1"/>
</dbReference>
<dbReference type="EMBL" id="CAJNJA010052709">
    <property type="protein sequence ID" value="CAE7847715.1"/>
    <property type="molecule type" value="Genomic_DNA"/>
</dbReference>
<organism evidence="8 9">
    <name type="scientific">Symbiodinium necroappetens</name>
    <dbReference type="NCBI Taxonomy" id="1628268"/>
    <lineage>
        <taxon>Eukaryota</taxon>
        <taxon>Sar</taxon>
        <taxon>Alveolata</taxon>
        <taxon>Dinophyceae</taxon>
        <taxon>Suessiales</taxon>
        <taxon>Symbiodiniaceae</taxon>
        <taxon>Symbiodinium</taxon>
    </lineage>
</organism>
<dbReference type="GO" id="GO:0031418">
    <property type="term" value="F:L-ascorbic acid binding"/>
    <property type="evidence" value="ECO:0007669"/>
    <property type="project" value="UniProtKB-KW"/>
</dbReference>
<keyword evidence="5" id="KW-0560">Oxidoreductase</keyword>
<keyword evidence="9" id="KW-1185">Reference proteome</keyword>
<dbReference type="SMART" id="SM00702">
    <property type="entry name" value="P4Hc"/>
    <property type="match status" value="1"/>
</dbReference>
<dbReference type="GO" id="GO:0008198">
    <property type="term" value="F:ferrous iron binding"/>
    <property type="evidence" value="ECO:0007669"/>
    <property type="project" value="TreeGrafter"/>
</dbReference>
<dbReference type="Proteomes" id="UP000601435">
    <property type="component" value="Unassembled WGS sequence"/>
</dbReference>
<dbReference type="AlphaFoldDB" id="A0A812ZZC2"/>
<evidence type="ECO:0000256" key="2">
    <source>
        <dbReference type="ARBA" id="ARBA00022723"/>
    </source>
</evidence>
<dbReference type="InterPro" id="IPR006620">
    <property type="entry name" value="Pro_4_hyd_alph"/>
</dbReference>
<evidence type="ECO:0000256" key="5">
    <source>
        <dbReference type="ARBA" id="ARBA00023002"/>
    </source>
</evidence>
<dbReference type="PANTHER" id="PTHR12907">
    <property type="entry name" value="EGL NINE HOMOLOG-RELATED"/>
    <property type="match status" value="1"/>
</dbReference>
<accession>A0A812ZZC2</accession>
<dbReference type="InterPro" id="IPR044862">
    <property type="entry name" value="Pro_4_hyd_alph_FE2OG_OXY"/>
</dbReference>
<evidence type="ECO:0000256" key="4">
    <source>
        <dbReference type="ARBA" id="ARBA00022964"/>
    </source>
</evidence>
<name>A0A812ZZC2_9DINO</name>
<keyword evidence="2" id="KW-0479">Metal-binding</keyword>
<gene>
    <name evidence="8" type="primary">phyA</name>
    <name evidence="8" type="ORF">SNEC2469_LOCUS26158</name>
</gene>
<sequence length="476" mass="51186">MAAQRTAPQLVPLLSVAVAGRQAATHLLTRRRGSCNGSGWHAVATAFAGTSLRLAWRYGTTAMGKHPSVRRAGTAVERHLTRLPGTRQAEDLRMPPSLSQPVLELRQSFRCAPPGLVQALADVLGLPRQAELLALALGEDAEKVLTSMAKQRAEAIASGDRSIAVGPDRLLDATWALAGEAELAEKLSEIFSAYLMEILQIARVSVAFQEMSVPVADWRHAWADAVVTKKHVAELWAGSGQLGVGFTTLDAVSPELAMRARAELETMAAQGALSDFSQSTCNPGSQHLWLRFASPEERQDLQRRAPALLELGEALSGLPGALQRVAQAAGIHAPAMRLFPSLMAATYGPGSHYVPHQDKYSGGSAGFENTRMLTILCYLNPDWQPGDGGELRVLATRKEPSDQPGPGSRVPELLRISADHSESTASTACDSETFVDIPPLLGRIVMFQSREVWHGIQASKAARRWAVTLWLLAGSD</sequence>
<evidence type="ECO:0000256" key="3">
    <source>
        <dbReference type="ARBA" id="ARBA00022896"/>
    </source>
</evidence>